<name>A0A9N9R6X4_9NEOP</name>
<protein>
    <submittedName>
        <fullName evidence="1">Uncharacterized protein</fullName>
    </submittedName>
</protein>
<evidence type="ECO:0000313" key="2">
    <source>
        <dbReference type="Proteomes" id="UP001153714"/>
    </source>
</evidence>
<organism evidence="1 2">
    <name type="scientific">Diatraea saccharalis</name>
    <name type="common">sugarcane borer</name>
    <dbReference type="NCBI Taxonomy" id="40085"/>
    <lineage>
        <taxon>Eukaryota</taxon>
        <taxon>Metazoa</taxon>
        <taxon>Ecdysozoa</taxon>
        <taxon>Arthropoda</taxon>
        <taxon>Hexapoda</taxon>
        <taxon>Insecta</taxon>
        <taxon>Pterygota</taxon>
        <taxon>Neoptera</taxon>
        <taxon>Endopterygota</taxon>
        <taxon>Lepidoptera</taxon>
        <taxon>Glossata</taxon>
        <taxon>Ditrysia</taxon>
        <taxon>Pyraloidea</taxon>
        <taxon>Crambidae</taxon>
        <taxon>Crambinae</taxon>
        <taxon>Diatraea</taxon>
    </lineage>
</organism>
<dbReference type="AlphaFoldDB" id="A0A9N9R6X4"/>
<keyword evidence="2" id="KW-1185">Reference proteome</keyword>
<reference evidence="1" key="2">
    <citation type="submission" date="2022-10" db="EMBL/GenBank/DDBJ databases">
        <authorList>
            <consortium name="ENA_rothamsted_submissions"/>
            <consortium name="culmorum"/>
            <person name="King R."/>
        </authorList>
    </citation>
    <scope>NUCLEOTIDE SEQUENCE</scope>
</reference>
<dbReference type="PANTHER" id="PTHR46060:SF1">
    <property type="entry name" value="MARINER MOS1 TRANSPOSASE-LIKE PROTEIN"/>
    <property type="match status" value="1"/>
</dbReference>
<proteinExistence type="predicted"/>
<sequence>MFLPFLVVTATIQDNEARSQENHIPYKIIVENAKSRKNKEEIAKIIKYLNSYSKTEFEQNGDNTIEDADAEGLKLTDLMELAQKNYDTRVANDDLVAAPISSRVHVIKNPEVLKDYIEALRKGHSTSDSDDSSSDYDRIDNEYADIRRKAEPRYRNGILFLLKMLQKAYGESTLSKTRAYEWCKAFKSSRDVMEDLPRSGRPSTSATEVNIAKLKEKETENPKSTLSEIANELLYLTS</sequence>
<dbReference type="PANTHER" id="PTHR46060">
    <property type="entry name" value="MARINER MOS1 TRANSPOSASE-LIKE PROTEIN"/>
    <property type="match status" value="1"/>
</dbReference>
<accession>A0A9N9R6X4</accession>
<reference evidence="1" key="1">
    <citation type="submission" date="2021-12" db="EMBL/GenBank/DDBJ databases">
        <authorList>
            <person name="King R."/>
        </authorList>
    </citation>
    <scope>NUCLEOTIDE SEQUENCE</scope>
</reference>
<dbReference type="OrthoDB" id="7490249at2759"/>
<gene>
    <name evidence="1" type="ORF">DIATSA_LOCUS8179</name>
</gene>
<dbReference type="EMBL" id="OU893353">
    <property type="protein sequence ID" value="CAG9790513.1"/>
    <property type="molecule type" value="Genomic_DNA"/>
</dbReference>
<dbReference type="Proteomes" id="UP001153714">
    <property type="component" value="Chromosome 22"/>
</dbReference>
<evidence type="ECO:0000313" key="1">
    <source>
        <dbReference type="EMBL" id="CAG9790513.1"/>
    </source>
</evidence>
<dbReference type="InterPro" id="IPR052709">
    <property type="entry name" value="Transposase-MT_Hybrid"/>
</dbReference>